<keyword evidence="5 8" id="KW-1133">Transmembrane helix</keyword>
<keyword evidence="11" id="KW-0675">Receptor</keyword>
<feature type="transmembrane region" description="Helical" evidence="8">
    <location>
        <begin position="528"/>
        <end position="546"/>
    </location>
</feature>
<feature type="transmembrane region" description="Helical" evidence="8">
    <location>
        <begin position="589"/>
        <end position="618"/>
    </location>
</feature>
<evidence type="ECO:0000256" key="5">
    <source>
        <dbReference type="ARBA" id="ARBA00022989"/>
    </source>
</evidence>
<dbReference type="SMART" id="SM01320">
    <property type="entry name" value="TRP_N"/>
    <property type="match status" value="1"/>
</dbReference>
<evidence type="ECO:0000256" key="7">
    <source>
        <dbReference type="SAM" id="MobiDB-lite"/>
    </source>
</evidence>
<dbReference type="RefSeq" id="XP_070912153.1">
    <property type="nucleotide sequence ID" value="XM_071056052.1"/>
</dbReference>
<evidence type="ECO:0000256" key="6">
    <source>
        <dbReference type="ARBA" id="ARBA00023136"/>
    </source>
</evidence>
<dbReference type="EMBL" id="BAAFSV010000001">
    <property type="protein sequence ID" value="GAB1310420.1"/>
    <property type="molecule type" value="Genomic_DNA"/>
</dbReference>
<evidence type="ECO:0000256" key="2">
    <source>
        <dbReference type="ARBA" id="ARBA00010642"/>
    </source>
</evidence>
<dbReference type="Proteomes" id="UP001628179">
    <property type="component" value="Unassembled WGS sequence"/>
</dbReference>
<evidence type="ECO:0000256" key="9">
    <source>
        <dbReference type="SAM" id="SignalP"/>
    </source>
</evidence>
<keyword evidence="4 9" id="KW-0732">Signal</keyword>
<feature type="signal peptide" evidence="9">
    <location>
        <begin position="1"/>
        <end position="24"/>
    </location>
</feature>
<proteinExistence type="inferred from homology"/>
<feature type="compositionally biased region" description="Gly residues" evidence="7">
    <location>
        <begin position="744"/>
        <end position="776"/>
    </location>
</feature>
<dbReference type="InterPro" id="IPR010308">
    <property type="entry name" value="TRP_C"/>
</dbReference>
<organism evidence="11 12">
    <name type="scientific">Madurella fahalii</name>
    <dbReference type="NCBI Taxonomy" id="1157608"/>
    <lineage>
        <taxon>Eukaryota</taxon>
        <taxon>Fungi</taxon>
        <taxon>Dikarya</taxon>
        <taxon>Ascomycota</taxon>
        <taxon>Pezizomycotina</taxon>
        <taxon>Sordariomycetes</taxon>
        <taxon>Sordariomycetidae</taxon>
        <taxon>Sordariales</taxon>
        <taxon>Sordariales incertae sedis</taxon>
        <taxon>Madurella</taxon>
    </lineage>
</organism>
<feature type="transmembrane region" description="Helical" evidence="8">
    <location>
        <begin position="501"/>
        <end position="522"/>
    </location>
</feature>
<dbReference type="InterPro" id="IPR032800">
    <property type="entry name" value="TRP_N"/>
</dbReference>
<feature type="transmembrane region" description="Helical" evidence="8">
    <location>
        <begin position="558"/>
        <end position="577"/>
    </location>
</feature>
<reference evidence="11 12" key="1">
    <citation type="submission" date="2024-09" db="EMBL/GenBank/DDBJ databases">
        <title>Itraconazole resistance in Madurella fahalii resulting from another homologue of gene encoding cytochrome P450 14-alpha sterol demethylase (CYP51).</title>
        <authorList>
            <person name="Yoshioka I."/>
            <person name="Fahal A.H."/>
            <person name="Kaneko S."/>
            <person name="Yaguchi T."/>
        </authorList>
    </citation>
    <scope>NUCLEOTIDE SEQUENCE [LARGE SCALE GENOMIC DNA]</scope>
    <source>
        <strain evidence="11 12">IFM 68171</strain>
    </source>
</reference>
<accession>A0ABQ0FY51</accession>
<evidence type="ECO:0000313" key="12">
    <source>
        <dbReference type="Proteomes" id="UP001628179"/>
    </source>
</evidence>
<keyword evidence="3 8" id="KW-0812">Transmembrane</keyword>
<dbReference type="GeneID" id="98171375"/>
<feature type="domain" description="ML-like" evidence="10">
    <location>
        <begin position="26"/>
        <end position="167"/>
    </location>
</feature>
<protein>
    <submittedName>
        <fullName evidence="11">Transient receptor potential ion channel</fullName>
    </submittedName>
</protein>
<evidence type="ECO:0000256" key="1">
    <source>
        <dbReference type="ARBA" id="ARBA00004141"/>
    </source>
</evidence>
<keyword evidence="12" id="KW-1185">Reference proteome</keyword>
<dbReference type="InterPro" id="IPR040241">
    <property type="entry name" value="TRP_Flc/Pkd2-like"/>
</dbReference>
<feature type="transmembrane region" description="Helical" evidence="8">
    <location>
        <begin position="361"/>
        <end position="392"/>
    </location>
</feature>
<gene>
    <name evidence="11" type="ORF">MFIFM68171_00630</name>
</gene>
<feature type="compositionally biased region" description="Polar residues" evidence="7">
    <location>
        <begin position="710"/>
        <end position="722"/>
    </location>
</feature>
<dbReference type="Pfam" id="PF14558">
    <property type="entry name" value="TRP_N"/>
    <property type="match status" value="1"/>
</dbReference>
<name>A0ABQ0FY51_9PEZI</name>
<evidence type="ECO:0000256" key="4">
    <source>
        <dbReference type="ARBA" id="ARBA00022729"/>
    </source>
</evidence>
<comment type="subcellular location">
    <subcellularLocation>
        <location evidence="1">Membrane</location>
        <topology evidence="1">Multi-pass membrane protein</topology>
    </subcellularLocation>
</comment>
<sequence length="784" mass="83200">MGCLKGRLLRAALVGAVLANGALAVDILETVGFSNCNTNTEIAVQRVDIKYNNDNKTVSFDVAGTSTGIQNVTAVLSVTAYGQDIYSNAFDPCDPGTFVDQLCPVPAGSFSARGLQKIPDEFASLVPSIAFQIPDIAAMATLELISRESGGKVACIQSQVTNGKTASVPAVSYVAAGVAGAALILSGVSAMGAAFAGGSAAAGGSSAAGGMGTLSPSFTEVIGWFQGMAMNGMLSVNYPPVYRSFAKNFGFSAGLVQWTQLQMSIDSFRAATGGNLTENSVEFLRNATLVFPGGTTQTNGPASVKRAIDQFVRLAARQIETNVNGTDNPAAPQDATSGIRMAVSGIQAYAEQLSIPSGNTFMTVLLIVAIVIVAIVVGVLLVKIVLEFWALFGSFPVALTGFRKHYWGSIARAITNLILLLYGVWVLYCVFQFTQGDSWAAKTLAGVTLAIFTAILAFFSWKIWRTARKLKKMEGDIGALYEDKSIWVKYSLFYESYRRNYWWIFVPTIIYMFAKGCVLAAADGHGMVQTSAQLIIEGVMLALLVWSRPFERRSGNIINITIQAVRVLSVVCILVFVEQFGIAQTTQTVTGVVLIAVQSALTGILAILIAWNAIIACCKENPHRKRRKEMEKMQRDTLTPLDARNSLLLDGSKPASLSVSESLSLSKTGFAAETKEIPRSTSPQRYSQTGSNPMFSARPPSGSSFRPLMPSTSLPGPNSSRENLVLGAAPFDDGTTREPTVPDVGGGGFSNGGFSGGYGAQGPGWQPGYGQSGGSYGYRGYGGY</sequence>
<feature type="transmembrane region" description="Helical" evidence="8">
    <location>
        <begin position="439"/>
        <end position="464"/>
    </location>
</feature>
<evidence type="ECO:0000256" key="3">
    <source>
        <dbReference type="ARBA" id="ARBA00022692"/>
    </source>
</evidence>
<evidence type="ECO:0000313" key="11">
    <source>
        <dbReference type="EMBL" id="GAB1310420.1"/>
    </source>
</evidence>
<feature type="compositionally biased region" description="Polar residues" evidence="7">
    <location>
        <begin position="679"/>
        <end position="694"/>
    </location>
</feature>
<feature type="region of interest" description="Disordered" evidence="7">
    <location>
        <begin position="674"/>
        <end position="776"/>
    </location>
</feature>
<evidence type="ECO:0000256" key="8">
    <source>
        <dbReference type="SAM" id="Phobius"/>
    </source>
</evidence>
<dbReference type="PANTHER" id="PTHR31145">
    <property type="entry name" value="INTEGRAL MEMBRANE PROTEIN (AFU_ORTHOLOGUE AFUA_7G01610)"/>
    <property type="match status" value="1"/>
</dbReference>
<feature type="chain" id="PRO_5045241031" evidence="9">
    <location>
        <begin position="25"/>
        <end position="784"/>
    </location>
</feature>
<dbReference type="Pfam" id="PF06011">
    <property type="entry name" value="TRP"/>
    <property type="match status" value="1"/>
</dbReference>
<keyword evidence="6 8" id="KW-0472">Membrane</keyword>
<comment type="caution">
    <text evidence="11">The sequence shown here is derived from an EMBL/GenBank/DDBJ whole genome shotgun (WGS) entry which is preliminary data.</text>
</comment>
<feature type="transmembrane region" description="Helical" evidence="8">
    <location>
        <begin position="413"/>
        <end position="433"/>
    </location>
</feature>
<comment type="similarity">
    <text evidence="2">Belongs to the transient receptor potential (TRP) ion channel family.</text>
</comment>
<dbReference type="PANTHER" id="PTHR31145:SF5">
    <property type="entry name" value="DUF907 DOMAIN PROTEIN (AFU_ORTHOLOGUE AFUA_2G06100)"/>
    <property type="match status" value="1"/>
</dbReference>
<evidence type="ECO:0000259" key="10">
    <source>
        <dbReference type="SMART" id="SM01320"/>
    </source>
</evidence>